<dbReference type="EMBL" id="CP141059">
    <property type="protein sequence ID" value="WQQ26149.1"/>
    <property type="molecule type" value="Genomic_DNA"/>
</dbReference>
<reference evidence="2" key="1">
    <citation type="submission" date="2023-12" db="EMBL/GenBank/DDBJ databases">
        <title>Novel species in genus Nocardioides.</title>
        <authorList>
            <person name="Zhou H."/>
        </authorList>
    </citation>
    <scope>NUCLEOTIDE SEQUENCE [LARGE SCALE GENOMIC DNA]</scope>
    <source>
        <strain evidence="2">HM61</strain>
    </source>
</reference>
<dbReference type="RefSeq" id="WP_322454727.1">
    <property type="nucleotide sequence ID" value="NZ_CP141059.1"/>
</dbReference>
<sequence>MADGATDLHRAVLQVLLEKIEEDPYPSVTMMDMAEQMLRAEDRAPYAEILIDKIRAERFPSIDMLRRITALGG</sequence>
<organism evidence="1 2">
    <name type="scientific">Nocardioides bizhenqiangii</name>
    <dbReference type="NCBI Taxonomy" id="3095076"/>
    <lineage>
        <taxon>Bacteria</taxon>
        <taxon>Bacillati</taxon>
        <taxon>Actinomycetota</taxon>
        <taxon>Actinomycetes</taxon>
        <taxon>Propionibacteriales</taxon>
        <taxon>Nocardioidaceae</taxon>
        <taxon>Nocardioides</taxon>
    </lineage>
</organism>
<evidence type="ECO:0000313" key="2">
    <source>
        <dbReference type="Proteomes" id="UP001327225"/>
    </source>
</evidence>
<evidence type="ECO:0000313" key="1">
    <source>
        <dbReference type="EMBL" id="WQQ26149.1"/>
    </source>
</evidence>
<keyword evidence="2" id="KW-1185">Reference proteome</keyword>
<name>A0ABZ0ZQM3_9ACTN</name>
<evidence type="ECO:0008006" key="3">
    <source>
        <dbReference type="Google" id="ProtNLM"/>
    </source>
</evidence>
<protein>
    <recommendedName>
        <fullName evidence="3">DUF2795 domain-containing protein</fullName>
    </recommendedName>
</protein>
<gene>
    <name evidence="1" type="ORF">SHK19_19575</name>
</gene>
<proteinExistence type="predicted"/>
<dbReference type="Proteomes" id="UP001327225">
    <property type="component" value="Chromosome"/>
</dbReference>
<accession>A0ABZ0ZQM3</accession>